<protein>
    <recommendedName>
        <fullName evidence="9">Sec-independent protein translocase protein TatB</fullName>
    </recommendedName>
</protein>
<reference evidence="12 13" key="1">
    <citation type="journal article" date="2013" name="Genome Announc.">
        <title>Whole-Genome Sequence of the Clinical Strain Corynebacterium argentoratense DSM 44202, Isolated from a Human Throat Specimen.</title>
        <authorList>
            <person name="Bomholt C."/>
            <person name="Glaub A."/>
            <person name="Gravermann K."/>
            <person name="Albersmeier A."/>
            <person name="Brinkrolf K."/>
            <person name="Ruckert C."/>
            <person name="Tauch A."/>
        </authorList>
    </citation>
    <scope>NUCLEOTIDE SEQUENCE [LARGE SCALE GENOMIC DNA]</scope>
    <source>
        <strain evidence="12">DSM 44202</strain>
    </source>
</reference>
<keyword evidence="13" id="KW-1185">Reference proteome</keyword>
<evidence type="ECO:0000313" key="12">
    <source>
        <dbReference type="EMBL" id="AGU14898.1"/>
    </source>
</evidence>
<evidence type="ECO:0000256" key="10">
    <source>
        <dbReference type="SAM" id="MobiDB-lite"/>
    </source>
</evidence>
<dbReference type="GO" id="GO:0043953">
    <property type="term" value="P:protein transport by the Tat complex"/>
    <property type="evidence" value="ECO:0007669"/>
    <property type="project" value="UniProtKB-UniRule"/>
</dbReference>
<dbReference type="InterPro" id="IPR003369">
    <property type="entry name" value="TatA/B/E"/>
</dbReference>
<dbReference type="HOGENOM" id="CLU_086034_2_0_11"/>
<keyword evidence="8 9" id="KW-0472">Membrane</keyword>
<evidence type="ECO:0000256" key="9">
    <source>
        <dbReference type="HAMAP-Rule" id="MF_00237"/>
    </source>
</evidence>
<dbReference type="Pfam" id="PF02416">
    <property type="entry name" value="TatA_B_E"/>
    <property type="match status" value="1"/>
</dbReference>
<evidence type="ECO:0000256" key="8">
    <source>
        <dbReference type="ARBA" id="ARBA00023136"/>
    </source>
</evidence>
<dbReference type="GO" id="GO:0033281">
    <property type="term" value="C:TAT protein transport complex"/>
    <property type="evidence" value="ECO:0007669"/>
    <property type="project" value="UniProtKB-UniRule"/>
</dbReference>
<keyword evidence="5 9" id="KW-0653">Protein transport</keyword>
<proteinExistence type="inferred from homology"/>
<gene>
    <name evidence="9" type="primary">tatB</name>
    <name evidence="12" type="ORF">CARG_03745</name>
</gene>
<evidence type="ECO:0000256" key="6">
    <source>
        <dbReference type="ARBA" id="ARBA00022989"/>
    </source>
</evidence>
<dbReference type="OrthoDB" id="3267321at2"/>
<evidence type="ECO:0000256" key="2">
    <source>
        <dbReference type="ARBA" id="ARBA00022448"/>
    </source>
</evidence>
<dbReference type="eggNOG" id="COG1826">
    <property type="taxonomic scope" value="Bacteria"/>
</dbReference>
<keyword evidence="7 9" id="KW-0811">Translocation</keyword>
<comment type="function">
    <text evidence="9">Part of the twin-arginine translocation (Tat) system that transports large folded proteins containing a characteristic twin-arginine motif in their signal peptide across membranes. Together with TatC, TatB is part of a receptor directly interacting with Tat signal peptides. TatB may form an oligomeric binding site that transiently accommodates folded Tat precursor proteins before their translocation.</text>
</comment>
<dbReference type="GeneID" id="78249558"/>
<evidence type="ECO:0000256" key="7">
    <source>
        <dbReference type="ARBA" id="ARBA00023010"/>
    </source>
</evidence>
<comment type="subcellular location">
    <subcellularLocation>
        <location evidence="9">Cell membrane</location>
        <topology evidence="9">Single-pass membrane protein</topology>
    </subcellularLocation>
    <subcellularLocation>
        <location evidence="1">Membrane</location>
        <topology evidence="1">Single-pass membrane protein</topology>
    </subcellularLocation>
</comment>
<evidence type="ECO:0000313" key="13">
    <source>
        <dbReference type="Proteomes" id="UP000016943"/>
    </source>
</evidence>
<organism evidence="12 13">
    <name type="scientific">Corynebacterium argentoratense DSM 44202</name>
    <dbReference type="NCBI Taxonomy" id="1348662"/>
    <lineage>
        <taxon>Bacteria</taxon>
        <taxon>Bacillati</taxon>
        <taxon>Actinomycetota</taxon>
        <taxon>Actinomycetes</taxon>
        <taxon>Mycobacteriales</taxon>
        <taxon>Corynebacteriaceae</taxon>
        <taxon>Corynebacterium</taxon>
    </lineage>
</organism>
<keyword evidence="6 9" id="KW-1133">Transmembrane helix</keyword>
<dbReference type="InterPro" id="IPR018448">
    <property type="entry name" value="TatB"/>
</dbReference>
<dbReference type="RefSeq" id="WP_020976050.1">
    <property type="nucleotide sequence ID" value="NC_022198.1"/>
</dbReference>
<dbReference type="PRINTS" id="PR01506">
    <property type="entry name" value="TATBPROTEIN"/>
</dbReference>
<dbReference type="GO" id="GO:0008320">
    <property type="term" value="F:protein transmembrane transporter activity"/>
    <property type="evidence" value="ECO:0007669"/>
    <property type="project" value="UniProtKB-UniRule"/>
</dbReference>
<evidence type="ECO:0000256" key="5">
    <source>
        <dbReference type="ARBA" id="ARBA00022927"/>
    </source>
</evidence>
<dbReference type="EMBL" id="CP006365">
    <property type="protein sequence ID" value="AGU14898.1"/>
    <property type="molecule type" value="Genomic_DNA"/>
</dbReference>
<dbReference type="Gene3D" id="1.20.5.3310">
    <property type="match status" value="1"/>
</dbReference>
<sequence>MLSSVGWSEIIFILVLALILVGPERLPGLIEDIRAGLIAARRAIDNVKAEMRDEVGDLGEFAKPLGDIAAFSRMGPKAAITRTLLDGDSSLFDSLEETSNLARRGLTRPVKKPESPLSQPVQPTRTPPGVEQPPTSPETNAPASRPKADGSNPGKPTWEDIT</sequence>
<dbReference type="KEGG" id="caz:CARG_03745"/>
<feature type="transmembrane region" description="Helical" evidence="11">
    <location>
        <begin position="6"/>
        <end position="23"/>
    </location>
</feature>
<dbReference type="HAMAP" id="MF_00237">
    <property type="entry name" value="TatB"/>
    <property type="match status" value="1"/>
</dbReference>
<dbReference type="AlphaFoldDB" id="U3GWP9"/>
<name>U3GWP9_9CORY</name>
<evidence type="ECO:0000256" key="11">
    <source>
        <dbReference type="SAM" id="Phobius"/>
    </source>
</evidence>
<keyword evidence="3 9" id="KW-1003">Cell membrane</keyword>
<feature type="region of interest" description="Disordered" evidence="10">
    <location>
        <begin position="102"/>
        <end position="162"/>
    </location>
</feature>
<comment type="subunit">
    <text evidence="9">The Tat system comprises two distinct complexes: a TatABC complex, containing multiple copies of TatA, TatB and TatC subunits, and a separate TatA complex, containing only TatA subunits. Substrates initially bind to the TatABC complex, which probably triggers association of the separate TatA complex to form the active translocon.</text>
</comment>
<keyword evidence="2 9" id="KW-0813">Transport</keyword>
<dbReference type="STRING" id="1348662.CARG_03745"/>
<dbReference type="PATRIC" id="fig|1348662.3.peg.736"/>
<comment type="similarity">
    <text evidence="9">Belongs to the TatB family.</text>
</comment>
<dbReference type="Proteomes" id="UP000016943">
    <property type="component" value="Chromosome"/>
</dbReference>
<evidence type="ECO:0000256" key="1">
    <source>
        <dbReference type="ARBA" id="ARBA00004167"/>
    </source>
</evidence>
<evidence type="ECO:0000256" key="3">
    <source>
        <dbReference type="ARBA" id="ARBA00022475"/>
    </source>
</evidence>
<keyword evidence="4 9" id="KW-0812">Transmembrane</keyword>
<evidence type="ECO:0000256" key="4">
    <source>
        <dbReference type="ARBA" id="ARBA00022692"/>
    </source>
</evidence>
<accession>U3GWP9</accession>